<dbReference type="GO" id="GO:0003677">
    <property type="term" value="F:DNA binding"/>
    <property type="evidence" value="ECO:0007669"/>
    <property type="project" value="InterPro"/>
</dbReference>
<comment type="subcellular location">
    <subcellularLocation>
        <location evidence="1">Nucleus</location>
    </subcellularLocation>
</comment>
<feature type="region of interest" description="Disordered" evidence="3">
    <location>
        <begin position="89"/>
        <end position="137"/>
    </location>
</feature>
<dbReference type="SMART" id="SM00906">
    <property type="entry name" value="Fungal_trans"/>
    <property type="match status" value="1"/>
</dbReference>
<gene>
    <name evidence="5" type="ORF">EW145_g4842</name>
</gene>
<dbReference type="Proteomes" id="UP000308199">
    <property type="component" value="Unassembled WGS sequence"/>
</dbReference>
<evidence type="ECO:0000313" key="6">
    <source>
        <dbReference type="Proteomes" id="UP000308199"/>
    </source>
</evidence>
<dbReference type="EMBL" id="SGPK01000266">
    <property type="protein sequence ID" value="THH05371.1"/>
    <property type="molecule type" value="Genomic_DNA"/>
</dbReference>
<keyword evidence="2" id="KW-0539">Nucleus</keyword>
<dbReference type="InterPro" id="IPR050613">
    <property type="entry name" value="Sec_Metabolite_Reg"/>
</dbReference>
<name>A0A4S4L3G6_9AGAM</name>
<keyword evidence="6" id="KW-1185">Reference proteome</keyword>
<evidence type="ECO:0000256" key="2">
    <source>
        <dbReference type="ARBA" id="ARBA00023242"/>
    </source>
</evidence>
<dbReference type="CDD" id="cd12148">
    <property type="entry name" value="fungal_TF_MHR"/>
    <property type="match status" value="1"/>
</dbReference>
<sequence length="742" mass="82197">MLFSDSSLCAHPSATAVIAITGNFDHRLGRSAVMNVALNRPTVTLDTHTVTVPTKKNASEAASQLRRMHEAQAGKTRGVEHLCRWETEPFARPPPARPPGARSANGGVKKQQSQPLSQSPGSPDSDSGSSPSYSQPCLWSPRLQSPSVVTVDQEVKEAAIALAQLSVAKEGEYLGTGSLVSALHRLDDSDTPQTPIDKISGLPFFTNSQYSSTISTTFFNSLLTLISGFPDRLHCDALIRGYFEHDNWCIGVPQNLVLTMYDQMWVTIEADTTSMSRINFHWITLLFAIFAISSFCVTEDESRKYFLQALTAKRLGEDLLSASFNSEQRSTGSEGAEFACLSAALLGKYMMDRGQMTEAWKIVGGALRNAQNAGLHRSPAASKWKMMSEDERTLRCLSWHLCAMTDRFLSFILGRPVIIRTRDCDVPSLTVASDVLAPDGSTNTVVIFQRCLCALIDTVSEAKDRYLSVHPDLIGGSANFDSKMSQWQASLPAYFRVCQPADTSLDHAYLKLLVQRTMLRGFYLACCMLFHRSLPCAQPLPSQSNNSSIQPKGRAWDYDKIATYAVSLLRTQRTLLTSMWWQRQICFSANFLMFEAAITLSIVLLRDSGNVNAEEWRRERAEAIDMFESVRGRDFGDIVPQAVQVLRMLQNTKSKTSPPSDSMYTETKTEAVLQSQDYVASSLPSTSIEMLGNFWPQQLEMPAMIPMNTSDPLQSFDGSASWMTDGMNAQVTAFDLLHSLEK</sequence>
<dbReference type="PANTHER" id="PTHR31001:SF87">
    <property type="entry name" value="COL-21"/>
    <property type="match status" value="1"/>
</dbReference>
<dbReference type="Pfam" id="PF04082">
    <property type="entry name" value="Fungal_trans"/>
    <property type="match status" value="1"/>
</dbReference>
<evidence type="ECO:0000313" key="5">
    <source>
        <dbReference type="EMBL" id="THH05371.1"/>
    </source>
</evidence>
<evidence type="ECO:0000259" key="4">
    <source>
        <dbReference type="SMART" id="SM00906"/>
    </source>
</evidence>
<evidence type="ECO:0000256" key="3">
    <source>
        <dbReference type="SAM" id="MobiDB-lite"/>
    </source>
</evidence>
<accession>A0A4S4L3G6</accession>
<feature type="compositionally biased region" description="Low complexity" evidence="3">
    <location>
        <begin position="111"/>
        <end position="136"/>
    </location>
</feature>
<protein>
    <recommendedName>
        <fullName evidence="4">Xylanolytic transcriptional activator regulatory domain-containing protein</fullName>
    </recommendedName>
</protein>
<organism evidence="5 6">
    <name type="scientific">Phellinidium pouzarii</name>
    <dbReference type="NCBI Taxonomy" id="167371"/>
    <lineage>
        <taxon>Eukaryota</taxon>
        <taxon>Fungi</taxon>
        <taxon>Dikarya</taxon>
        <taxon>Basidiomycota</taxon>
        <taxon>Agaricomycotina</taxon>
        <taxon>Agaricomycetes</taxon>
        <taxon>Hymenochaetales</taxon>
        <taxon>Hymenochaetaceae</taxon>
        <taxon>Phellinidium</taxon>
    </lineage>
</organism>
<dbReference type="GO" id="GO:0006351">
    <property type="term" value="P:DNA-templated transcription"/>
    <property type="evidence" value="ECO:0007669"/>
    <property type="project" value="InterPro"/>
</dbReference>
<dbReference type="PANTHER" id="PTHR31001">
    <property type="entry name" value="UNCHARACTERIZED TRANSCRIPTIONAL REGULATORY PROTEIN"/>
    <property type="match status" value="1"/>
</dbReference>
<feature type="domain" description="Xylanolytic transcriptional activator regulatory" evidence="4">
    <location>
        <begin position="359"/>
        <end position="435"/>
    </location>
</feature>
<dbReference type="OrthoDB" id="3364175at2759"/>
<reference evidence="5 6" key="1">
    <citation type="submission" date="2019-02" db="EMBL/GenBank/DDBJ databases">
        <title>Genome sequencing of the rare red list fungi Phellinidium pouzarii.</title>
        <authorList>
            <person name="Buettner E."/>
            <person name="Kellner H."/>
        </authorList>
    </citation>
    <scope>NUCLEOTIDE SEQUENCE [LARGE SCALE GENOMIC DNA]</scope>
    <source>
        <strain evidence="5 6">DSM 108285</strain>
    </source>
</reference>
<evidence type="ECO:0000256" key="1">
    <source>
        <dbReference type="ARBA" id="ARBA00004123"/>
    </source>
</evidence>
<proteinExistence type="predicted"/>
<dbReference type="InterPro" id="IPR007219">
    <property type="entry name" value="XnlR_reg_dom"/>
</dbReference>
<dbReference type="AlphaFoldDB" id="A0A4S4L3G6"/>
<dbReference type="GO" id="GO:0005634">
    <property type="term" value="C:nucleus"/>
    <property type="evidence" value="ECO:0007669"/>
    <property type="project" value="UniProtKB-SubCell"/>
</dbReference>
<dbReference type="GO" id="GO:0008270">
    <property type="term" value="F:zinc ion binding"/>
    <property type="evidence" value="ECO:0007669"/>
    <property type="project" value="InterPro"/>
</dbReference>
<comment type="caution">
    <text evidence="5">The sequence shown here is derived from an EMBL/GenBank/DDBJ whole genome shotgun (WGS) entry which is preliminary data.</text>
</comment>